<accession>A0ABY5GV36</accession>
<dbReference type="PANTHER" id="PTHR37481">
    <property type="entry name" value="LIPOPOLYSACCHARIDE EXPORT SYSTEM PROTEIN LPTC"/>
    <property type="match status" value="1"/>
</dbReference>
<evidence type="ECO:0000256" key="3">
    <source>
        <dbReference type="ARBA" id="ARBA00022692"/>
    </source>
</evidence>
<keyword evidence="1" id="KW-1003">Cell membrane</keyword>
<keyword evidence="2" id="KW-0997">Cell inner membrane</keyword>
<organism evidence="6 7">
    <name type="scientific">Amphritea atlantica</name>
    <dbReference type="NCBI Taxonomy" id="355243"/>
    <lineage>
        <taxon>Bacteria</taxon>
        <taxon>Pseudomonadati</taxon>
        <taxon>Pseudomonadota</taxon>
        <taxon>Gammaproteobacteria</taxon>
        <taxon>Oceanospirillales</taxon>
        <taxon>Oceanospirillaceae</taxon>
        <taxon>Amphritea</taxon>
    </lineage>
</organism>
<evidence type="ECO:0000313" key="7">
    <source>
        <dbReference type="Proteomes" id="UP001059950"/>
    </source>
</evidence>
<dbReference type="InterPro" id="IPR010664">
    <property type="entry name" value="LipoPS_assembly_LptC-rel"/>
</dbReference>
<evidence type="ECO:0000256" key="4">
    <source>
        <dbReference type="ARBA" id="ARBA00022989"/>
    </source>
</evidence>
<evidence type="ECO:0000256" key="2">
    <source>
        <dbReference type="ARBA" id="ARBA00022519"/>
    </source>
</evidence>
<sequence>MLTGRARLAAAAAILIPAVIYLGMDSDGRPDRVREEPNAAYQLADYYIINGQIRDFDSTGMLKQQLSSTQLEHQPELQQTVVTNPEMQIYSADQPNRRVSSLKGVISDNDDEVILDGQVLFQDNADTNIATTLKTESLTILPQQNLARTDQRVIISNSAGTTTSVGMTIDTDSGILNLLSEVSGVYNVD</sequence>
<dbReference type="Proteomes" id="UP001059950">
    <property type="component" value="Chromosome"/>
</dbReference>
<keyword evidence="7" id="KW-1185">Reference proteome</keyword>
<evidence type="ECO:0000256" key="1">
    <source>
        <dbReference type="ARBA" id="ARBA00022475"/>
    </source>
</evidence>
<evidence type="ECO:0000313" key="6">
    <source>
        <dbReference type="EMBL" id="UTW03855.1"/>
    </source>
</evidence>
<dbReference type="InterPro" id="IPR026265">
    <property type="entry name" value="LptC"/>
</dbReference>
<reference evidence="6" key="1">
    <citation type="submission" date="2021-04" db="EMBL/GenBank/DDBJ databases">
        <title>Oceanospirillales bacteria with DddD are important DMSP degraders in coastal seawater.</title>
        <authorList>
            <person name="Liu J."/>
        </authorList>
    </citation>
    <scope>NUCLEOTIDE SEQUENCE</scope>
    <source>
        <strain evidence="6">GY6</strain>
    </source>
</reference>
<dbReference type="InterPro" id="IPR052363">
    <property type="entry name" value="LPS_export_LptC"/>
</dbReference>
<dbReference type="Gene3D" id="2.60.450.10">
    <property type="entry name" value="Lipopolysaccharide (LPS) transport protein A like domain"/>
    <property type="match status" value="1"/>
</dbReference>
<keyword evidence="4" id="KW-1133">Transmembrane helix</keyword>
<dbReference type="NCBIfam" id="TIGR04409">
    <property type="entry name" value="LptC_YrbK"/>
    <property type="match status" value="1"/>
</dbReference>
<proteinExistence type="predicted"/>
<keyword evidence="3" id="KW-0812">Transmembrane</keyword>
<keyword evidence="5" id="KW-0472">Membrane</keyword>
<dbReference type="PANTHER" id="PTHR37481:SF1">
    <property type="entry name" value="LIPOPOLYSACCHARIDE EXPORT SYSTEM PROTEIN LPTC"/>
    <property type="match status" value="1"/>
</dbReference>
<name>A0ABY5GV36_9GAMM</name>
<dbReference type="EMBL" id="CP073344">
    <property type="protein sequence ID" value="UTW03855.1"/>
    <property type="molecule type" value="Genomic_DNA"/>
</dbReference>
<evidence type="ECO:0000256" key="5">
    <source>
        <dbReference type="ARBA" id="ARBA00023136"/>
    </source>
</evidence>
<dbReference type="Pfam" id="PF06835">
    <property type="entry name" value="LptC"/>
    <property type="match status" value="1"/>
</dbReference>
<protein>
    <submittedName>
        <fullName evidence="6">LPS export ABC transporter periplasmic protein LptC</fullName>
    </submittedName>
</protein>
<gene>
    <name evidence="6" type="primary">lptC</name>
    <name evidence="6" type="ORF">KDX31_02130</name>
</gene>